<accession>A0A0E9X0X1</accession>
<proteinExistence type="predicted"/>
<dbReference type="EMBL" id="GBXM01013249">
    <property type="protein sequence ID" value="JAH95328.1"/>
    <property type="molecule type" value="Transcribed_RNA"/>
</dbReference>
<evidence type="ECO:0000313" key="1">
    <source>
        <dbReference type="EMBL" id="JAH95328.1"/>
    </source>
</evidence>
<dbReference type="AlphaFoldDB" id="A0A0E9X0X1"/>
<dbReference type="EMBL" id="GBXM01089173">
    <property type="protein sequence ID" value="JAH19404.1"/>
    <property type="molecule type" value="Transcribed_RNA"/>
</dbReference>
<reference evidence="1" key="2">
    <citation type="journal article" date="2015" name="Fish Shellfish Immunol.">
        <title>Early steps in the European eel (Anguilla anguilla)-Vibrio vulnificus interaction in the gills: Role of the RtxA13 toxin.</title>
        <authorList>
            <person name="Callol A."/>
            <person name="Pajuelo D."/>
            <person name="Ebbesson L."/>
            <person name="Teles M."/>
            <person name="MacKenzie S."/>
            <person name="Amaro C."/>
        </authorList>
    </citation>
    <scope>NUCLEOTIDE SEQUENCE</scope>
</reference>
<sequence>MKIKSIHPKSEALVKNFSSSIVYCTGRPHTVKCRIW</sequence>
<name>A0A0E9X0X1_ANGAN</name>
<reference evidence="1" key="1">
    <citation type="submission" date="2014-11" db="EMBL/GenBank/DDBJ databases">
        <authorList>
            <person name="Amaro Gonzalez C."/>
        </authorList>
    </citation>
    <scope>NUCLEOTIDE SEQUENCE</scope>
</reference>
<protein>
    <submittedName>
        <fullName evidence="1">Uncharacterized protein</fullName>
    </submittedName>
</protein>
<organism evidence="1">
    <name type="scientific">Anguilla anguilla</name>
    <name type="common">European freshwater eel</name>
    <name type="synonym">Muraena anguilla</name>
    <dbReference type="NCBI Taxonomy" id="7936"/>
    <lineage>
        <taxon>Eukaryota</taxon>
        <taxon>Metazoa</taxon>
        <taxon>Chordata</taxon>
        <taxon>Craniata</taxon>
        <taxon>Vertebrata</taxon>
        <taxon>Euteleostomi</taxon>
        <taxon>Actinopterygii</taxon>
        <taxon>Neopterygii</taxon>
        <taxon>Teleostei</taxon>
        <taxon>Anguilliformes</taxon>
        <taxon>Anguillidae</taxon>
        <taxon>Anguilla</taxon>
    </lineage>
</organism>